<evidence type="ECO:0000313" key="3">
    <source>
        <dbReference type="EMBL" id="WKN38344.1"/>
    </source>
</evidence>
<dbReference type="CDD" id="cd11304">
    <property type="entry name" value="Cadherin_repeat"/>
    <property type="match status" value="3"/>
</dbReference>
<protein>
    <submittedName>
        <fullName evidence="3">FG-GAP-like repeat-containing protein</fullName>
    </submittedName>
</protein>
<feature type="domain" description="Cadherin" evidence="2">
    <location>
        <begin position="876"/>
        <end position="971"/>
    </location>
</feature>
<accession>A0AA49GR23</accession>
<dbReference type="Gene3D" id="2.60.40.680">
    <property type="match status" value="1"/>
</dbReference>
<dbReference type="Gene3D" id="2.60.40.10">
    <property type="entry name" value="Immunoglobulins"/>
    <property type="match status" value="1"/>
</dbReference>
<dbReference type="InterPro" id="IPR002126">
    <property type="entry name" value="Cadherin-like_dom"/>
</dbReference>
<dbReference type="Pfam" id="PF05345">
    <property type="entry name" value="He_PIG"/>
    <property type="match status" value="1"/>
</dbReference>
<dbReference type="PROSITE" id="PS50268">
    <property type="entry name" value="CADHERIN_2"/>
    <property type="match status" value="3"/>
</dbReference>
<dbReference type="InterPro" id="IPR028994">
    <property type="entry name" value="Integrin_alpha_N"/>
</dbReference>
<dbReference type="InterPro" id="IPR013517">
    <property type="entry name" value="FG-GAP"/>
</dbReference>
<dbReference type="SUPFAM" id="SSF49384">
    <property type="entry name" value="Carbohydrate-binding domain"/>
    <property type="match status" value="1"/>
</dbReference>
<reference evidence="3" key="2">
    <citation type="journal article" date="2024" name="Antonie Van Leeuwenhoek">
        <title>Roseihalotalea indica gen. nov., sp. nov., a halophilic Bacteroidetes from mesopelagic Southwest Indian Ocean with higher carbohydrate metabolic potential.</title>
        <authorList>
            <person name="Chen B."/>
            <person name="Zhang M."/>
            <person name="Lin D."/>
            <person name="Ye J."/>
            <person name="Tang K."/>
        </authorList>
    </citation>
    <scope>NUCLEOTIDE SEQUENCE</scope>
    <source>
        <strain evidence="3">TK19036</strain>
    </source>
</reference>
<dbReference type="NCBIfam" id="TIGR04183">
    <property type="entry name" value="Por_Secre_tail"/>
    <property type="match status" value="1"/>
</dbReference>
<name>A0AA49GR23_9BACT</name>
<dbReference type="PANTHER" id="PTHR44103:SF1">
    <property type="entry name" value="PROPROTEIN CONVERTASE P"/>
    <property type="match status" value="1"/>
</dbReference>
<dbReference type="CDD" id="cd08547">
    <property type="entry name" value="Type_II_cohesin"/>
    <property type="match status" value="1"/>
</dbReference>
<dbReference type="Gene3D" id="2.130.10.130">
    <property type="entry name" value="Integrin alpha, N-terminal"/>
    <property type="match status" value="2"/>
</dbReference>
<evidence type="ECO:0000256" key="1">
    <source>
        <dbReference type="ARBA" id="ARBA00022729"/>
    </source>
</evidence>
<dbReference type="EMBL" id="CP120682">
    <property type="protein sequence ID" value="WKN38344.1"/>
    <property type="molecule type" value="Genomic_DNA"/>
</dbReference>
<dbReference type="GO" id="GO:0016020">
    <property type="term" value="C:membrane"/>
    <property type="evidence" value="ECO:0007669"/>
    <property type="project" value="InterPro"/>
</dbReference>
<dbReference type="InterPro" id="IPR008965">
    <property type="entry name" value="CBM2/CBM3_carb-bd_dom_sf"/>
</dbReference>
<organism evidence="3">
    <name type="scientific">Roseihalotalea indica</name>
    <dbReference type="NCBI Taxonomy" id="2867963"/>
    <lineage>
        <taxon>Bacteria</taxon>
        <taxon>Pseudomonadati</taxon>
        <taxon>Bacteroidota</taxon>
        <taxon>Cytophagia</taxon>
        <taxon>Cytophagales</taxon>
        <taxon>Catalimonadaceae</taxon>
        <taxon>Roseihalotalea</taxon>
    </lineage>
</organism>
<dbReference type="SUPFAM" id="SSF49313">
    <property type="entry name" value="Cadherin-like"/>
    <property type="match status" value="4"/>
</dbReference>
<dbReference type="InterPro" id="IPR026444">
    <property type="entry name" value="Secre_tail"/>
</dbReference>
<dbReference type="Pfam" id="PF00028">
    <property type="entry name" value="Cadherin"/>
    <property type="match status" value="2"/>
</dbReference>
<feature type="domain" description="Cadherin" evidence="2">
    <location>
        <begin position="1081"/>
        <end position="1175"/>
    </location>
</feature>
<dbReference type="InterPro" id="IPR015919">
    <property type="entry name" value="Cadherin-like_sf"/>
</dbReference>
<evidence type="ECO:0000259" key="2">
    <source>
        <dbReference type="PROSITE" id="PS50268"/>
    </source>
</evidence>
<feature type="domain" description="Cadherin" evidence="2">
    <location>
        <begin position="979"/>
        <end position="1074"/>
    </location>
</feature>
<keyword evidence="1" id="KW-0732">Signal</keyword>
<dbReference type="GO" id="GO:0007156">
    <property type="term" value="P:homophilic cell adhesion via plasma membrane adhesion molecules"/>
    <property type="evidence" value="ECO:0007669"/>
    <property type="project" value="InterPro"/>
</dbReference>
<dbReference type="GO" id="GO:0000272">
    <property type="term" value="P:polysaccharide catabolic process"/>
    <property type="evidence" value="ECO:0007669"/>
    <property type="project" value="InterPro"/>
</dbReference>
<gene>
    <name evidence="3" type="ORF">K4G66_06470</name>
</gene>
<sequence length="1356" mass="149119">MFAYLHNLANLILCILVCSYPVFGQFGEKQPIYSNIPNESLKGNVDLNQDGYQDLIVFRPDTIYPQTPGGASAGGYYVKYNDGNGQFTTEQLIKKDNTPWTQIMPVDLDNDGLLDLAVYQRDNQKIVWLKNTGPSGSFSWQYDILTDVNISNLTDDSFLFQDINQDQYPDFICDCSKLWYKNSGVGQFNESFTISDNIIQILSVDDLDQDGVVEVLTMTLKDGKRSIGKYEYQTDATWDEEILINEAPDYYNQMRLQTFDLENDDDLDMLFYGVEWERGTGTFHIYENAGGVYNESGTLGTSDNAIRFELVDLDGNGYTDIVSGSTYDPGMGLNSAGSNQTIWFENQSGSFSGENALLEYQLALDVGQYKQSEGQELLTVNNNGHYLFTPAGSDYEKQLLIPRTGAVIDQVQMSEINGDGVTDFLFTQGTRGVGVLLSQSSGGYNLQTLNEETRTYPESVRFADLDNDGDQDAVASFFVETGASSPETEKWEIVWYENEGDGVFGERQLIGNGLGYYNSSLKIFDSNGDGYPEVAAFTSVFQNNNAEFQETENIPAPEAVADFNGDGTIDLIHDGQWYENTGNGNYTVRESVSGTPIDFDGDGDIDLVEPEQWYENDGVGTFTQQPIDAPALANKPGVVKNVLFKDIDGDGDADGVLLSNSKLQWLENQDGIGDFSDPQLVVDENVGLPYFSDTDDDSDPDLYTTVRQDGGDRPFVKYENLSIGGVANPLQLALEDAEGLQNNEVSIPVKVQSGFENITSLAFSLTWDPEVVTYASVEEEGAFNFNTESTESGQLGVQWTSESGVTLSEESTLFTLRLTLNGEEQSSTELTFGDEPVVQSATNAEGKTIELEAQTATISIAESQAPNEINLTSNIIGENHPVGTLVGTFSTQDADNTEGFTYTLVEGDGDSGNSAFAIDNVSLITAEELDFETTETYSIRVQTTDPRGKSFIKVFEIAVQDLDDSNQVPTNLLLSNNIIAENQPAGTIIGTLTTADPDDNAHTYTLIAGEGNAHNSFFYIDGDELRSAASFDYETLNQRTIRIQTKDERGGTFSKQFTILITDVEDAENSSPTDIQISNQTVAEEMPVGTLVGNLSTVDPDADDEHMYRLVEDSVENNNANFSIDGDQLLTAEIFDYETQSQYIIRVQTDDGQGGTYKETLVINITNTDEATPLAVVNPIEDQQVAVGEPFSLAISDDVFQGDSLSLSVTLIDGAALPGWLTFNAENNTLSGTPPEGGVDLTIKVTATNPSSNRSVSDEFILSVQGVTAIGDDMRDEIRVFPVPADRLLHIEIDRPSRVLQSYRLLDTQGRVMKEQTLSQREQHGIRINVAAFNRGIYFLEVHSNNGSWRQRVLIQ</sequence>
<proteinExistence type="predicted"/>
<dbReference type="SMART" id="SM00112">
    <property type="entry name" value="CA"/>
    <property type="match status" value="3"/>
</dbReference>
<reference evidence="3" key="1">
    <citation type="journal article" date="2023" name="Comput. Struct. Biotechnol. J.">
        <title>Discovery of a novel marine Bacteroidetes with a rich repertoire of carbohydrate-active enzymes.</title>
        <authorList>
            <person name="Chen B."/>
            <person name="Liu G."/>
            <person name="Chen Q."/>
            <person name="Wang H."/>
            <person name="Liu L."/>
            <person name="Tang K."/>
        </authorList>
    </citation>
    <scope>NUCLEOTIDE SEQUENCE</scope>
    <source>
        <strain evidence="3">TK19036</strain>
    </source>
</reference>
<dbReference type="InterPro" id="IPR013783">
    <property type="entry name" value="Ig-like_fold"/>
</dbReference>
<dbReference type="InterPro" id="IPR006644">
    <property type="entry name" value="Cadg"/>
</dbReference>
<dbReference type="SMART" id="SM00736">
    <property type="entry name" value="CADG"/>
    <property type="match status" value="1"/>
</dbReference>
<dbReference type="Pfam" id="PF13517">
    <property type="entry name" value="FG-GAP_3"/>
    <property type="match status" value="2"/>
</dbReference>
<dbReference type="Gene3D" id="2.60.40.60">
    <property type="entry name" value="Cadherins"/>
    <property type="match status" value="3"/>
</dbReference>
<dbReference type="SUPFAM" id="SSF69318">
    <property type="entry name" value="Integrin alpha N-terminal domain"/>
    <property type="match status" value="2"/>
</dbReference>
<dbReference type="InterPro" id="IPR002102">
    <property type="entry name" value="Cohesin_dom"/>
</dbReference>
<dbReference type="GO" id="GO:0030246">
    <property type="term" value="F:carbohydrate binding"/>
    <property type="evidence" value="ECO:0007669"/>
    <property type="project" value="InterPro"/>
</dbReference>
<dbReference type="Pfam" id="PF18962">
    <property type="entry name" value="Por_Secre_tail"/>
    <property type="match status" value="1"/>
</dbReference>
<dbReference type="PANTHER" id="PTHR44103">
    <property type="entry name" value="PROPROTEIN CONVERTASE P"/>
    <property type="match status" value="1"/>
</dbReference>
<dbReference type="GO" id="GO:0005509">
    <property type="term" value="F:calcium ion binding"/>
    <property type="evidence" value="ECO:0007669"/>
    <property type="project" value="InterPro"/>
</dbReference>
<dbReference type="Pfam" id="PF00963">
    <property type="entry name" value="Cohesin"/>
    <property type="match status" value="1"/>
</dbReference>